<dbReference type="GO" id="GO:0030288">
    <property type="term" value="C:outer membrane-bounded periplasmic space"/>
    <property type="evidence" value="ECO:0007669"/>
    <property type="project" value="InterPro"/>
</dbReference>
<keyword evidence="3" id="KW-0675">Receptor</keyword>
<dbReference type="PIRSF" id="PIRSF006470">
    <property type="entry name" value="DctB"/>
    <property type="match status" value="1"/>
</dbReference>
<evidence type="ECO:0000313" key="4">
    <source>
        <dbReference type="Proteomes" id="UP000278222"/>
    </source>
</evidence>
<dbReference type="PANTHER" id="PTHR33376">
    <property type="match status" value="1"/>
</dbReference>
<reference evidence="3 4" key="1">
    <citation type="submission" date="2018-11" db="EMBL/GenBank/DDBJ databases">
        <title>Genomic Encyclopedia of Type Strains, Phase IV (KMG-IV): sequencing the most valuable type-strain genomes for metagenomic binning, comparative biology and taxonomic classification.</title>
        <authorList>
            <person name="Goeker M."/>
        </authorList>
    </citation>
    <scope>NUCLEOTIDE SEQUENCE [LARGE SCALE GENOMIC DNA]</scope>
    <source>
        <strain evidence="3 4">DSM 5900</strain>
    </source>
</reference>
<name>A0A3N1MDN5_9PROT</name>
<feature type="chain" id="PRO_5018189259" evidence="2">
    <location>
        <begin position="30"/>
        <end position="334"/>
    </location>
</feature>
<keyword evidence="1 2" id="KW-0732">Signal</keyword>
<accession>A0A3N1MDN5</accession>
<dbReference type="AlphaFoldDB" id="A0A3N1MDN5"/>
<evidence type="ECO:0000256" key="1">
    <source>
        <dbReference type="ARBA" id="ARBA00022729"/>
    </source>
</evidence>
<dbReference type="NCBIfam" id="NF037995">
    <property type="entry name" value="TRAP_S1"/>
    <property type="match status" value="1"/>
</dbReference>
<dbReference type="InterPro" id="IPR018389">
    <property type="entry name" value="DctP_fam"/>
</dbReference>
<dbReference type="GO" id="GO:0055085">
    <property type="term" value="P:transmembrane transport"/>
    <property type="evidence" value="ECO:0007669"/>
    <property type="project" value="InterPro"/>
</dbReference>
<gene>
    <name evidence="3" type="ORF">EDC65_0578</name>
</gene>
<dbReference type="InterPro" id="IPR004682">
    <property type="entry name" value="TRAP_DctP"/>
</dbReference>
<proteinExistence type="predicted"/>
<protein>
    <submittedName>
        <fullName evidence="3">Tripartite ATP-independent transporter DctP family solute receptor</fullName>
    </submittedName>
</protein>
<dbReference type="GO" id="GO:0030246">
    <property type="term" value="F:carbohydrate binding"/>
    <property type="evidence" value="ECO:0007669"/>
    <property type="project" value="TreeGrafter"/>
</dbReference>
<organism evidence="3 4">
    <name type="scientific">Stella humosa</name>
    <dbReference type="NCBI Taxonomy" id="94"/>
    <lineage>
        <taxon>Bacteria</taxon>
        <taxon>Pseudomonadati</taxon>
        <taxon>Pseudomonadota</taxon>
        <taxon>Alphaproteobacteria</taxon>
        <taxon>Rhodospirillales</taxon>
        <taxon>Stellaceae</taxon>
        <taxon>Stella</taxon>
    </lineage>
</organism>
<dbReference type="PANTHER" id="PTHR33376:SF2">
    <property type="entry name" value="DICARBOXYLATE-BINDING PERIPLASMIC PROTEIN"/>
    <property type="match status" value="1"/>
</dbReference>
<comment type="caution">
    <text evidence="3">The sequence shown here is derived from an EMBL/GenBank/DDBJ whole genome shotgun (WGS) entry which is preliminary data.</text>
</comment>
<sequence length="334" mass="36862">MHISRLVLAAAASVAISLGVAGAGSPALAQQKLVLKASDVHPLGYPTVEAIVRMGKKLEAATNGRLSIQMFPSMQLGGEKEMIEQAQIGALQIARISVGPVGTIVDELNVFNMPFVFRDSKHMEAVIDGEIGTELLAKISENPQTRLIALGWMNAGSRNVYNSKRPIRTTEDLKGLKIRMMGNPIFVDTMNALGGNGIAMGFNELYSAMQTGVVDGAENNPPTYIVQNHYQVAKYFSMTEHLIIPEIFVFSKRTWDTLSKEDQALLRKVSREAQTEQRELWYKMEEESVAKMKASGIEIITFADKKPFQDAVKPVWEKYGGKYSALVKRIQAVQ</sequence>
<dbReference type="OrthoDB" id="8204956at2"/>
<dbReference type="Pfam" id="PF03480">
    <property type="entry name" value="DctP"/>
    <property type="match status" value="1"/>
</dbReference>
<evidence type="ECO:0000256" key="2">
    <source>
        <dbReference type="SAM" id="SignalP"/>
    </source>
</evidence>
<dbReference type="RefSeq" id="WP_123688166.1">
    <property type="nucleotide sequence ID" value="NZ_AP019700.1"/>
</dbReference>
<dbReference type="InterPro" id="IPR038404">
    <property type="entry name" value="TRAP_DctP_sf"/>
</dbReference>
<dbReference type="NCBIfam" id="TIGR00787">
    <property type="entry name" value="dctP"/>
    <property type="match status" value="1"/>
</dbReference>
<dbReference type="EMBL" id="RJKX01000011">
    <property type="protein sequence ID" value="ROQ01399.1"/>
    <property type="molecule type" value="Genomic_DNA"/>
</dbReference>
<dbReference type="CDD" id="cd13671">
    <property type="entry name" value="PBP2_TRAP_SBP_like_3"/>
    <property type="match status" value="1"/>
</dbReference>
<keyword evidence="4" id="KW-1185">Reference proteome</keyword>
<dbReference type="Proteomes" id="UP000278222">
    <property type="component" value="Unassembled WGS sequence"/>
</dbReference>
<dbReference type="Gene3D" id="3.40.190.170">
    <property type="entry name" value="Bacterial extracellular solute-binding protein, family 7"/>
    <property type="match status" value="1"/>
</dbReference>
<feature type="signal peptide" evidence="2">
    <location>
        <begin position="1"/>
        <end position="29"/>
    </location>
</feature>
<evidence type="ECO:0000313" key="3">
    <source>
        <dbReference type="EMBL" id="ROQ01399.1"/>
    </source>
</evidence>